<gene>
    <name evidence="2" type="ORF">E5676_scaffold1607G00090</name>
</gene>
<name>A0A5D3DJC2_CUCMM</name>
<protein>
    <submittedName>
        <fullName evidence="2">CACTA en-spm transposon protein</fullName>
    </submittedName>
</protein>
<feature type="region of interest" description="Disordered" evidence="1">
    <location>
        <begin position="78"/>
        <end position="110"/>
    </location>
</feature>
<proteinExistence type="predicted"/>
<evidence type="ECO:0000313" key="2">
    <source>
        <dbReference type="EMBL" id="TYK23703.1"/>
    </source>
</evidence>
<dbReference type="AlphaFoldDB" id="A0A5D3DJC2"/>
<dbReference type="EMBL" id="SSTD01004395">
    <property type="protein sequence ID" value="TYK23703.1"/>
    <property type="molecule type" value="Genomic_DNA"/>
</dbReference>
<feature type="region of interest" description="Disordered" evidence="1">
    <location>
        <begin position="1"/>
        <end position="23"/>
    </location>
</feature>
<feature type="region of interest" description="Disordered" evidence="1">
    <location>
        <begin position="123"/>
        <end position="153"/>
    </location>
</feature>
<comment type="caution">
    <text evidence="2">The sequence shown here is derived from an EMBL/GenBank/DDBJ whole genome shotgun (WGS) entry which is preliminary data.</text>
</comment>
<feature type="compositionally biased region" description="Polar residues" evidence="1">
    <location>
        <begin position="94"/>
        <end position="107"/>
    </location>
</feature>
<organism evidence="2 3">
    <name type="scientific">Cucumis melo var. makuwa</name>
    <name type="common">Oriental melon</name>
    <dbReference type="NCBI Taxonomy" id="1194695"/>
    <lineage>
        <taxon>Eukaryota</taxon>
        <taxon>Viridiplantae</taxon>
        <taxon>Streptophyta</taxon>
        <taxon>Embryophyta</taxon>
        <taxon>Tracheophyta</taxon>
        <taxon>Spermatophyta</taxon>
        <taxon>Magnoliopsida</taxon>
        <taxon>eudicotyledons</taxon>
        <taxon>Gunneridae</taxon>
        <taxon>Pentapetalae</taxon>
        <taxon>rosids</taxon>
        <taxon>fabids</taxon>
        <taxon>Cucurbitales</taxon>
        <taxon>Cucurbitaceae</taxon>
        <taxon>Benincaseae</taxon>
        <taxon>Cucumis</taxon>
    </lineage>
</organism>
<dbReference type="Proteomes" id="UP000321947">
    <property type="component" value="Unassembled WGS sequence"/>
</dbReference>
<feature type="compositionally biased region" description="Low complexity" evidence="1">
    <location>
        <begin position="137"/>
        <end position="151"/>
    </location>
</feature>
<reference evidence="2 3" key="1">
    <citation type="submission" date="2019-08" db="EMBL/GenBank/DDBJ databases">
        <title>Draft genome sequences of two oriental melons (Cucumis melo L. var makuwa).</title>
        <authorList>
            <person name="Kwon S.-Y."/>
        </authorList>
    </citation>
    <scope>NUCLEOTIDE SEQUENCE [LARGE SCALE GENOMIC DNA]</scope>
    <source>
        <strain evidence="3">cv. Chang Bougi</strain>
        <tissue evidence="2">Leaf</tissue>
    </source>
</reference>
<accession>A0A5D3DJC2</accession>
<evidence type="ECO:0000256" key="1">
    <source>
        <dbReference type="SAM" id="MobiDB-lite"/>
    </source>
</evidence>
<sequence length="190" mass="21706">MSRAANGDCQVMASTGGDRETVSARDNRWVVDHRKRETRFFVVDFNDQAMNRVVEYQMLTTFMEFQGDCHRHFKKYNDPEEARANPPNNKMLKLQSQPTLEGSQPLSGNEICDQVVRKRPGYSKDLGWGSKPKARKTTSASSSTTSCSQSATEREIKIQAKLVQALERIELQDRNFQVLASEMEQTRKLI</sequence>
<evidence type="ECO:0000313" key="3">
    <source>
        <dbReference type="Proteomes" id="UP000321947"/>
    </source>
</evidence>